<dbReference type="RefSeq" id="WP_076556230.1">
    <property type="nucleotide sequence ID" value="NZ_FTNU01000029.1"/>
</dbReference>
<keyword evidence="1 3" id="KW-0963">Cytoplasm</keyword>
<dbReference type="SUPFAM" id="SSF74982">
    <property type="entry name" value="Small protein B (SmpB)"/>
    <property type="match status" value="1"/>
</dbReference>
<dbReference type="Proteomes" id="UP000187495">
    <property type="component" value="Unassembled WGS sequence"/>
</dbReference>
<dbReference type="InterPro" id="IPR023620">
    <property type="entry name" value="SmpB"/>
</dbReference>
<proteinExistence type="inferred from homology"/>
<dbReference type="HAMAP" id="MF_00023">
    <property type="entry name" value="SmpB"/>
    <property type="match status" value="1"/>
</dbReference>
<dbReference type="InterPro" id="IPR000037">
    <property type="entry name" value="SsrA-bd_prot"/>
</dbReference>
<dbReference type="GO" id="GO:0003723">
    <property type="term" value="F:RNA binding"/>
    <property type="evidence" value="ECO:0007669"/>
    <property type="project" value="UniProtKB-UniRule"/>
</dbReference>
<dbReference type="Gene3D" id="2.40.280.10">
    <property type="match status" value="1"/>
</dbReference>
<dbReference type="EMBL" id="FTNU01000029">
    <property type="protein sequence ID" value="SIS09565.1"/>
    <property type="molecule type" value="Genomic_DNA"/>
</dbReference>
<gene>
    <name evidence="3" type="primary">smpB</name>
    <name evidence="4" type="ORF">SAMN02745664_1297</name>
</gene>
<evidence type="ECO:0000313" key="5">
    <source>
        <dbReference type="Proteomes" id="UP000187495"/>
    </source>
</evidence>
<dbReference type="CDD" id="cd09294">
    <property type="entry name" value="SmpB"/>
    <property type="match status" value="1"/>
</dbReference>
<evidence type="ECO:0000256" key="2">
    <source>
        <dbReference type="ARBA" id="ARBA00022884"/>
    </source>
</evidence>
<dbReference type="NCBIfam" id="NF003843">
    <property type="entry name" value="PRK05422.1"/>
    <property type="match status" value="1"/>
</dbReference>
<keyword evidence="5" id="KW-1185">Reference proteome</keyword>
<dbReference type="GO" id="GO:0070929">
    <property type="term" value="P:trans-translation"/>
    <property type="evidence" value="ECO:0007669"/>
    <property type="project" value="UniProtKB-UniRule"/>
</dbReference>
<dbReference type="PANTHER" id="PTHR30308">
    <property type="entry name" value="TMRNA-BINDING COMPONENT OF TRANS-TRANSLATION TAGGING COMPLEX"/>
    <property type="match status" value="1"/>
</dbReference>
<dbReference type="GO" id="GO:0070930">
    <property type="term" value="P:trans-translation-dependent protein tagging"/>
    <property type="evidence" value="ECO:0007669"/>
    <property type="project" value="TreeGrafter"/>
</dbReference>
<protein>
    <recommendedName>
        <fullName evidence="3">SsrA-binding protein</fullName>
    </recommendedName>
    <alternativeName>
        <fullName evidence="3">Small protein B</fullName>
    </alternativeName>
</protein>
<name>A0A1N7GAD9_9GAMM</name>
<comment type="subcellular location">
    <subcellularLocation>
        <location evidence="3">Cytoplasm</location>
    </subcellularLocation>
    <text evidence="3">The tmRNA-SmpB complex associates with stalled 70S ribosomes.</text>
</comment>
<evidence type="ECO:0000256" key="1">
    <source>
        <dbReference type="ARBA" id="ARBA00022490"/>
    </source>
</evidence>
<dbReference type="STRING" id="34061.B0189_10120"/>
<accession>A0A1N7GAD9</accession>
<comment type="similarity">
    <text evidence="3">Belongs to the SmpB family.</text>
</comment>
<sequence length="154" mass="17768">MAKKPDNQICANKKARHEFFIEETFEAGLVLEGWEVKSIRAGKMSITESYVIFKNGEAFLFGSHIQPLLTSSTHVNPDNIRTRKLLLNRREIDKLFGMVHQKGHAVVALSCYWKNGRVKCQIALAKGKKLHDKRATLKERDFARDKQRGFKHQF</sequence>
<dbReference type="PROSITE" id="PS01317">
    <property type="entry name" value="SSRP"/>
    <property type="match status" value="1"/>
</dbReference>
<dbReference type="AlphaFoldDB" id="A0A1N7GAD9"/>
<dbReference type="NCBIfam" id="TIGR00086">
    <property type="entry name" value="smpB"/>
    <property type="match status" value="1"/>
</dbReference>
<dbReference type="GO" id="GO:0005829">
    <property type="term" value="C:cytosol"/>
    <property type="evidence" value="ECO:0007669"/>
    <property type="project" value="TreeGrafter"/>
</dbReference>
<dbReference type="Pfam" id="PF01668">
    <property type="entry name" value="SmpB"/>
    <property type="match status" value="1"/>
</dbReference>
<comment type="function">
    <text evidence="3">Required for rescue of stalled ribosomes mediated by trans-translation. Binds to transfer-messenger RNA (tmRNA), required for stable association of tmRNA with ribosomes. tmRNA and SmpB together mimic tRNA shape, replacing the anticodon stem-loop with SmpB. tmRNA is encoded by the ssrA gene; the 2 termini fold to resemble tRNA(Ala) and it encodes a 'tag peptide', a short internal open reading frame. During trans-translation Ala-aminoacylated tmRNA acts like a tRNA, entering the A-site of stalled ribosomes, displacing the stalled mRNA. The ribosome then switches to translate the ORF on the tmRNA; the nascent peptide is terminated with the 'tag peptide' encoded by the tmRNA and targeted for degradation. The ribosome is freed to recommence translation, which seems to be the essential function of trans-translation.</text>
</comment>
<keyword evidence="2 3" id="KW-0694">RNA-binding</keyword>
<dbReference type="InterPro" id="IPR020081">
    <property type="entry name" value="SsrA-bd_prot_CS"/>
</dbReference>
<reference evidence="5" key="1">
    <citation type="submission" date="2017-01" db="EMBL/GenBank/DDBJ databases">
        <authorList>
            <person name="Varghese N."/>
            <person name="Submissions S."/>
        </authorList>
    </citation>
    <scope>NUCLEOTIDE SEQUENCE [LARGE SCALE GENOMIC DNA]</scope>
    <source>
        <strain evidence="5">DSM 21768</strain>
    </source>
</reference>
<evidence type="ECO:0000256" key="3">
    <source>
        <dbReference type="HAMAP-Rule" id="MF_00023"/>
    </source>
</evidence>
<dbReference type="PANTHER" id="PTHR30308:SF2">
    <property type="entry name" value="SSRA-BINDING PROTEIN"/>
    <property type="match status" value="1"/>
</dbReference>
<evidence type="ECO:0000313" key="4">
    <source>
        <dbReference type="EMBL" id="SIS09565.1"/>
    </source>
</evidence>
<organism evidence="4 5">
    <name type="scientific">Moraxella cuniculi DSM 21768</name>
    <dbReference type="NCBI Taxonomy" id="1122245"/>
    <lineage>
        <taxon>Bacteria</taxon>
        <taxon>Pseudomonadati</taxon>
        <taxon>Pseudomonadota</taxon>
        <taxon>Gammaproteobacteria</taxon>
        <taxon>Moraxellales</taxon>
        <taxon>Moraxellaceae</taxon>
        <taxon>Moraxella</taxon>
    </lineage>
</organism>